<sequence>MEFNDIIVVETIGLIGRRKMTNLLETTDVVKKFKDQVVLNGISLHVPGNQVYCLLGPNGAGKTTMMKILTGMIPATSGKVTFNGHNWTRNDLKDIGSLIENAPLYGNLTAKENLQVITRLRGVDDSVIDDILQTVGLSTTGNKLSKNFSLGMKERLGIGLALVGNPKLLILDEPTNGLDPLGIQQLRNLIAEFKKKNITIIISSHMLSEVEHLADNIGIIGGGKLLLEQPYDHKSDLEKLFNNTLEKAGVLNV</sequence>
<evidence type="ECO:0000256" key="3">
    <source>
        <dbReference type="ARBA" id="ARBA00022741"/>
    </source>
</evidence>
<dbReference type="InterPro" id="IPR027417">
    <property type="entry name" value="P-loop_NTPase"/>
</dbReference>
<dbReference type="NCBIfam" id="TIGR03740">
    <property type="entry name" value="galliderm_ABC"/>
    <property type="match status" value="1"/>
</dbReference>
<dbReference type="PATRIC" id="fig|1293597.4.peg.1207"/>
<dbReference type="Proteomes" id="UP000051074">
    <property type="component" value="Unassembled WGS sequence"/>
</dbReference>
<name>A0A0R1M9R4_9LACO</name>
<dbReference type="GO" id="GO:0005524">
    <property type="term" value="F:ATP binding"/>
    <property type="evidence" value="ECO:0007669"/>
    <property type="project" value="UniProtKB-KW"/>
</dbReference>
<keyword evidence="2" id="KW-0813">Transport</keyword>
<dbReference type="Pfam" id="PF00005">
    <property type="entry name" value="ABC_tran"/>
    <property type="match status" value="1"/>
</dbReference>
<comment type="similarity">
    <text evidence="1">Belongs to the ABC transporter superfamily.</text>
</comment>
<keyword evidence="3" id="KW-0547">Nucleotide-binding</keyword>
<comment type="caution">
    <text evidence="6">The sequence shown here is derived from an EMBL/GenBank/DDBJ whole genome shotgun (WGS) entry which is preliminary data.</text>
</comment>
<gene>
    <name evidence="6" type="ORF">FC20_GL001125</name>
</gene>
<dbReference type="PANTHER" id="PTHR43335:SF8">
    <property type="entry name" value="ABC TRANSPORTER, ATP-BINDING PROTEIN"/>
    <property type="match status" value="1"/>
</dbReference>
<evidence type="ECO:0000256" key="2">
    <source>
        <dbReference type="ARBA" id="ARBA00022448"/>
    </source>
</evidence>
<keyword evidence="4" id="KW-0067">ATP-binding</keyword>
<proteinExistence type="inferred from homology"/>
<dbReference type="PANTHER" id="PTHR43335">
    <property type="entry name" value="ABC TRANSPORTER, ATP-BINDING PROTEIN"/>
    <property type="match status" value="1"/>
</dbReference>
<dbReference type="GO" id="GO:0016887">
    <property type="term" value="F:ATP hydrolysis activity"/>
    <property type="evidence" value="ECO:0007669"/>
    <property type="project" value="InterPro"/>
</dbReference>
<evidence type="ECO:0000259" key="5">
    <source>
        <dbReference type="PROSITE" id="PS50893"/>
    </source>
</evidence>
<keyword evidence="7" id="KW-1185">Reference proteome</keyword>
<dbReference type="SMART" id="SM00382">
    <property type="entry name" value="AAA"/>
    <property type="match status" value="1"/>
</dbReference>
<dbReference type="STRING" id="1293597.FC20_GL001125"/>
<dbReference type="EMBL" id="AZDU01000035">
    <property type="protein sequence ID" value="KRL00755.1"/>
    <property type="molecule type" value="Genomic_DNA"/>
</dbReference>
<evidence type="ECO:0000313" key="6">
    <source>
        <dbReference type="EMBL" id="KRL00755.1"/>
    </source>
</evidence>
<dbReference type="SUPFAM" id="SSF52540">
    <property type="entry name" value="P-loop containing nucleoside triphosphate hydrolases"/>
    <property type="match status" value="1"/>
</dbReference>
<organism evidence="6 7">
    <name type="scientific">Lactobacillus equicursoris DSM 19284 = JCM 14600 = CIP 110162</name>
    <dbReference type="NCBI Taxonomy" id="1293597"/>
    <lineage>
        <taxon>Bacteria</taxon>
        <taxon>Bacillati</taxon>
        <taxon>Bacillota</taxon>
        <taxon>Bacilli</taxon>
        <taxon>Lactobacillales</taxon>
        <taxon>Lactobacillaceae</taxon>
        <taxon>Lactobacillus</taxon>
    </lineage>
</organism>
<dbReference type="Gene3D" id="3.40.50.300">
    <property type="entry name" value="P-loop containing nucleotide triphosphate hydrolases"/>
    <property type="match status" value="1"/>
</dbReference>
<reference evidence="6 7" key="1">
    <citation type="journal article" date="2015" name="Genome Announc.">
        <title>Expanding the biotechnology potential of lactobacilli through comparative genomics of 213 strains and associated genera.</title>
        <authorList>
            <person name="Sun Z."/>
            <person name="Harris H.M."/>
            <person name="McCann A."/>
            <person name="Guo C."/>
            <person name="Argimon S."/>
            <person name="Zhang W."/>
            <person name="Yang X."/>
            <person name="Jeffery I.B."/>
            <person name="Cooney J.C."/>
            <person name="Kagawa T.F."/>
            <person name="Liu W."/>
            <person name="Song Y."/>
            <person name="Salvetti E."/>
            <person name="Wrobel A."/>
            <person name="Rasinkangas P."/>
            <person name="Parkhill J."/>
            <person name="Rea M.C."/>
            <person name="O'Sullivan O."/>
            <person name="Ritari J."/>
            <person name="Douillard F.P."/>
            <person name="Paul Ross R."/>
            <person name="Yang R."/>
            <person name="Briner A.E."/>
            <person name="Felis G.E."/>
            <person name="de Vos W.M."/>
            <person name="Barrangou R."/>
            <person name="Klaenhammer T.R."/>
            <person name="Caufield P.W."/>
            <person name="Cui Y."/>
            <person name="Zhang H."/>
            <person name="O'Toole P.W."/>
        </authorList>
    </citation>
    <scope>NUCLEOTIDE SEQUENCE [LARGE SCALE GENOMIC DNA]</scope>
    <source>
        <strain evidence="6 7">DSM 19284</strain>
    </source>
</reference>
<accession>A0A0R1M9R4</accession>
<dbReference type="AlphaFoldDB" id="A0A0R1M9R4"/>
<dbReference type="eggNOG" id="COG1131">
    <property type="taxonomic scope" value="Bacteria"/>
</dbReference>
<dbReference type="InterPro" id="IPR022501">
    <property type="entry name" value="ABC_Gallidermin_ATP-bd"/>
</dbReference>
<feature type="domain" description="ABC transporter" evidence="5">
    <location>
        <begin position="24"/>
        <end position="247"/>
    </location>
</feature>
<evidence type="ECO:0000256" key="1">
    <source>
        <dbReference type="ARBA" id="ARBA00005417"/>
    </source>
</evidence>
<dbReference type="PROSITE" id="PS50893">
    <property type="entry name" value="ABC_TRANSPORTER_2"/>
    <property type="match status" value="1"/>
</dbReference>
<dbReference type="InterPro" id="IPR003593">
    <property type="entry name" value="AAA+_ATPase"/>
</dbReference>
<evidence type="ECO:0000313" key="7">
    <source>
        <dbReference type="Proteomes" id="UP000051074"/>
    </source>
</evidence>
<evidence type="ECO:0000256" key="4">
    <source>
        <dbReference type="ARBA" id="ARBA00022840"/>
    </source>
</evidence>
<protein>
    <submittedName>
        <fullName evidence="6">ABC superfamily ATP binding cassette transporter ABC protein</fullName>
    </submittedName>
</protein>
<dbReference type="InterPro" id="IPR003439">
    <property type="entry name" value="ABC_transporter-like_ATP-bd"/>
</dbReference>